<feature type="domain" description="CLEC16A/TT9 C-terminal" evidence="1">
    <location>
        <begin position="8"/>
        <end position="182"/>
    </location>
</feature>
<dbReference type="GO" id="GO:0005794">
    <property type="term" value="C:Golgi apparatus"/>
    <property type="evidence" value="ECO:0007669"/>
    <property type="project" value="TreeGrafter"/>
</dbReference>
<keyword evidence="3" id="KW-1185">Reference proteome</keyword>
<dbReference type="GO" id="GO:0005770">
    <property type="term" value="C:late endosome"/>
    <property type="evidence" value="ECO:0007669"/>
    <property type="project" value="TreeGrafter"/>
</dbReference>
<dbReference type="GO" id="GO:0007034">
    <property type="term" value="P:vacuolar transport"/>
    <property type="evidence" value="ECO:0007669"/>
    <property type="project" value="TreeGrafter"/>
</dbReference>
<proteinExistence type="predicted"/>
<evidence type="ECO:0000259" key="1">
    <source>
        <dbReference type="Pfam" id="PF19439"/>
    </source>
</evidence>
<dbReference type="AlphaFoldDB" id="A0A087UV20"/>
<dbReference type="PANTHER" id="PTHR21481:SF0">
    <property type="entry name" value="PROTEIN CLEC16A"/>
    <property type="match status" value="1"/>
</dbReference>
<accession>A0A087UV20</accession>
<dbReference type="InterPro" id="IPR039272">
    <property type="entry name" value="CLEC16A/TT9"/>
</dbReference>
<gene>
    <name evidence="2" type="ORF">X975_08118</name>
</gene>
<sequence>MPSNKSEIKFCYNVNLVEKMLQIISLNCQYSSKVRIATLQMTILLLKQLAVKGTESYLLDRHLAAIEQYREESTLMLRNFYKSEEIFLDMFEDEYEEMKKKALNVEYLMMDANLLLPPTGTPMSGIEFHKRLPCGEVERARRAIRVFFLLRDLSLTLQNETETQLPLTNVSSCIKVNEALDLS</sequence>
<evidence type="ECO:0000313" key="3">
    <source>
        <dbReference type="Proteomes" id="UP000054359"/>
    </source>
</evidence>
<dbReference type="InterPro" id="IPR045820">
    <property type="entry name" value="CLEC16A/TT9_C"/>
</dbReference>
<protein>
    <submittedName>
        <fullName evidence="2">Protein CLEC16A</fullName>
    </submittedName>
</protein>
<dbReference type="GO" id="GO:1901096">
    <property type="term" value="P:regulation of autophagosome maturation"/>
    <property type="evidence" value="ECO:0007669"/>
    <property type="project" value="TreeGrafter"/>
</dbReference>
<dbReference type="Proteomes" id="UP000054359">
    <property type="component" value="Unassembled WGS sequence"/>
</dbReference>
<dbReference type="OrthoDB" id="294052at2759"/>
<reference evidence="2 3" key="1">
    <citation type="submission" date="2013-11" db="EMBL/GenBank/DDBJ databases">
        <title>Genome sequencing of Stegodyphus mimosarum.</title>
        <authorList>
            <person name="Bechsgaard J."/>
        </authorList>
    </citation>
    <scope>NUCLEOTIDE SEQUENCE [LARGE SCALE GENOMIC DNA]</scope>
</reference>
<dbReference type="GO" id="GO:0016197">
    <property type="term" value="P:endosomal transport"/>
    <property type="evidence" value="ECO:0007669"/>
    <property type="project" value="TreeGrafter"/>
</dbReference>
<dbReference type="STRING" id="407821.A0A087UV20"/>
<dbReference type="PANTHER" id="PTHR21481">
    <property type="entry name" value="PROTEIN CLEC16A"/>
    <property type="match status" value="1"/>
</dbReference>
<organism evidence="2 3">
    <name type="scientific">Stegodyphus mimosarum</name>
    <name type="common">African social velvet spider</name>
    <dbReference type="NCBI Taxonomy" id="407821"/>
    <lineage>
        <taxon>Eukaryota</taxon>
        <taxon>Metazoa</taxon>
        <taxon>Ecdysozoa</taxon>
        <taxon>Arthropoda</taxon>
        <taxon>Chelicerata</taxon>
        <taxon>Arachnida</taxon>
        <taxon>Araneae</taxon>
        <taxon>Araneomorphae</taxon>
        <taxon>Entelegynae</taxon>
        <taxon>Eresoidea</taxon>
        <taxon>Eresidae</taxon>
        <taxon>Stegodyphus</taxon>
    </lineage>
</organism>
<evidence type="ECO:0000313" key="2">
    <source>
        <dbReference type="EMBL" id="KFM81209.1"/>
    </source>
</evidence>
<name>A0A087UV20_STEMI</name>
<dbReference type="EMBL" id="KK121782">
    <property type="protein sequence ID" value="KFM81209.1"/>
    <property type="molecule type" value="Genomic_DNA"/>
</dbReference>
<dbReference type="Pfam" id="PF19439">
    <property type="entry name" value="CLEC16A_C"/>
    <property type="match status" value="1"/>
</dbReference>
<feature type="non-terminal residue" evidence="2">
    <location>
        <position position="183"/>
    </location>
</feature>